<name>A0A9P5ZP76_PLEER</name>
<feature type="region of interest" description="Disordered" evidence="6">
    <location>
        <begin position="188"/>
        <end position="215"/>
    </location>
</feature>
<evidence type="ECO:0000313" key="7">
    <source>
        <dbReference type="EMBL" id="KAF9491045.1"/>
    </source>
</evidence>
<dbReference type="InterPro" id="IPR013900">
    <property type="entry name" value="RNR_inhibitor"/>
</dbReference>
<evidence type="ECO:0000256" key="4">
    <source>
        <dbReference type="ARBA" id="ARBA00022490"/>
    </source>
</evidence>
<protein>
    <submittedName>
        <fullName evidence="7">Uncharacterized protein</fullName>
    </submittedName>
</protein>
<keyword evidence="4" id="KW-0963">Cytoplasm</keyword>
<dbReference type="Proteomes" id="UP000807025">
    <property type="component" value="Unassembled WGS sequence"/>
</dbReference>
<comment type="similarity">
    <text evidence="3">Belongs to the DIF1/spd1 family.</text>
</comment>
<feature type="region of interest" description="Disordered" evidence="6">
    <location>
        <begin position="1"/>
        <end position="24"/>
    </location>
</feature>
<evidence type="ECO:0000256" key="1">
    <source>
        <dbReference type="ARBA" id="ARBA00004123"/>
    </source>
</evidence>
<feature type="compositionally biased region" description="Polar residues" evidence="6">
    <location>
        <begin position="10"/>
        <end position="24"/>
    </location>
</feature>
<proteinExistence type="inferred from homology"/>
<dbReference type="AlphaFoldDB" id="A0A9P5ZP76"/>
<evidence type="ECO:0000256" key="3">
    <source>
        <dbReference type="ARBA" id="ARBA00005459"/>
    </source>
</evidence>
<gene>
    <name evidence="7" type="ORF">BDN71DRAFT_1592544</name>
</gene>
<accession>A0A9P5ZP76</accession>
<feature type="compositionally biased region" description="Basic and acidic residues" evidence="6">
    <location>
        <begin position="111"/>
        <end position="122"/>
    </location>
</feature>
<dbReference type="GO" id="GO:0005634">
    <property type="term" value="C:nucleus"/>
    <property type="evidence" value="ECO:0007669"/>
    <property type="project" value="UniProtKB-SubCell"/>
</dbReference>
<dbReference type="Pfam" id="PF08591">
    <property type="entry name" value="RNR_inhib"/>
    <property type="match status" value="1"/>
</dbReference>
<dbReference type="OrthoDB" id="4072855at2759"/>
<keyword evidence="5" id="KW-0539">Nucleus</keyword>
<feature type="region of interest" description="Disordered" evidence="6">
    <location>
        <begin position="90"/>
        <end position="139"/>
    </location>
</feature>
<evidence type="ECO:0000313" key="8">
    <source>
        <dbReference type="Proteomes" id="UP000807025"/>
    </source>
</evidence>
<sequence>MMNKRVLTDETYQSNVESSNQCPASTPVDLAAALRSVGARTRKSVTEGYPTSRFQASAASSLPAKARTSSGTALFRSANDTLREVYSNAPYQSPCYSSSKKRAHPDAGQSHSDDELHAKSDSDTEMNIEPTDSFIPGITDGRVVRPLRKTRRALMQTQSLPTDVFRFSGGSVTETPDMVPLNPLTKISERDAEDDWSTDNFPPANVSPFQLASLE</sequence>
<evidence type="ECO:0000256" key="5">
    <source>
        <dbReference type="ARBA" id="ARBA00023242"/>
    </source>
</evidence>
<evidence type="ECO:0000256" key="6">
    <source>
        <dbReference type="SAM" id="MobiDB-lite"/>
    </source>
</evidence>
<feature type="region of interest" description="Disordered" evidence="6">
    <location>
        <begin position="41"/>
        <end position="71"/>
    </location>
</feature>
<organism evidence="7 8">
    <name type="scientific">Pleurotus eryngii</name>
    <name type="common">Boletus of the steppes</name>
    <dbReference type="NCBI Taxonomy" id="5323"/>
    <lineage>
        <taxon>Eukaryota</taxon>
        <taxon>Fungi</taxon>
        <taxon>Dikarya</taxon>
        <taxon>Basidiomycota</taxon>
        <taxon>Agaricomycotina</taxon>
        <taxon>Agaricomycetes</taxon>
        <taxon>Agaricomycetidae</taxon>
        <taxon>Agaricales</taxon>
        <taxon>Pleurotineae</taxon>
        <taxon>Pleurotaceae</taxon>
        <taxon>Pleurotus</taxon>
    </lineage>
</organism>
<comment type="caution">
    <text evidence="7">The sequence shown here is derived from an EMBL/GenBank/DDBJ whole genome shotgun (WGS) entry which is preliminary data.</text>
</comment>
<keyword evidence="8" id="KW-1185">Reference proteome</keyword>
<evidence type="ECO:0000256" key="2">
    <source>
        <dbReference type="ARBA" id="ARBA00004496"/>
    </source>
</evidence>
<dbReference type="EMBL" id="MU154628">
    <property type="protein sequence ID" value="KAF9491045.1"/>
    <property type="molecule type" value="Genomic_DNA"/>
</dbReference>
<dbReference type="GO" id="GO:0005737">
    <property type="term" value="C:cytoplasm"/>
    <property type="evidence" value="ECO:0007669"/>
    <property type="project" value="UniProtKB-SubCell"/>
</dbReference>
<comment type="subcellular location">
    <subcellularLocation>
        <location evidence="2">Cytoplasm</location>
    </subcellularLocation>
    <subcellularLocation>
        <location evidence="1">Nucleus</location>
    </subcellularLocation>
</comment>
<reference evidence="7" key="1">
    <citation type="submission" date="2020-11" db="EMBL/GenBank/DDBJ databases">
        <authorList>
            <consortium name="DOE Joint Genome Institute"/>
            <person name="Ahrendt S."/>
            <person name="Riley R."/>
            <person name="Andreopoulos W."/>
            <person name="Labutti K."/>
            <person name="Pangilinan J."/>
            <person name="Ruiz-Duenas F.J."/>
            <person name="Barrasa J.M."/>
            <person name="Sanchez-Garcia M."/>
            <person name="Camarero S."/>
            <person name="Miyauchi S."/>
            <person name="Serrano A."/>
            <person name="Linde D."/>
            <person name="Babiker R."/>
            <person name="Drula E."/>
            <person name="Ayuso-Fernandez I."/>
            <person name="Pacheco R."/>
            <person name="Padilla G."/>
            <person name="Ferreira P."/>
            <person name="Barriuso J."/>
            <person name="Kellner H."/>
            <person name="Castanera R."/>
            <person name="Alfaro M."/>
            <person name="Ramirez L."/>
            <person name="Pisabarro A.G."/>
            <person name="Kuo A."/>
            <person name="Tritt A."/>
            <person name="Lipzen A."/>
            <person name="He G."/>
            <person name="Yan M."/>
            <person name="Ng V."/>
            <person name="Cullen D."/>
            <person name="Martin F."/>
            <person name="Rosso M.-N."/>
            <person name="Henrissat B."/>
            <person name="Hibbett D."/>
            <person name="Martinez A.T."/>
            <person name="Grigoriev I.V."/>
        </authorList>
    </citation>
    <scope>NUCLEOTIDE SEQUENCE</scope>
    <source>
        <strain evidence="7">ATCC 90797</strain>
    </source>
</reference>